<sequence length="189" mass="21932">MYIDVIKKYQPINEQEAVDKAAILAFINRNSDCLSRDNMIAHLTTSAIVVNMDLTKVVFAYHLIYKAWAWVGGHNDNDDDCLNVAIKEAKEETGLKNIEPYLNTPIMIDIIKVQNHIKHGKYIPDHLHLNLTYLLVADENEELKIKEDENSGVKWFALEDMINITSEERMKPIYQKAFDFVNKLRNNRK</sequence>
<dbReference type="EMBL" id="LR215048">
    <property type="protein sequence ID" value="VEU80023.1"/>
    <property type="molecule type" value="Genomic_DNA"/>
</dbReference>
<gene>
    <name evidence="3" type="ORF">NCTC10138_00376</name>
</gene>
<dbReference type="InterPro" id="IPR015797">
    <property type="entry name" value="NUDIX_hydrolase-like_dom_sf"/>
</dbReference>
<dbReference type="AlphaFoldDB" id="A0A449BC55"/>
<reference evidence="3 4" key="1">
    <citation type="submission" date="2019-01" db="EMBL/GenBank/DDBJ databases">
        <authorList>
            <consortium name="Pathogen Informatics"/>
        </authorList>
    </citation>
    <scope>NUCLEOTIDE SEQUENCE [LARGE SCALE GENOMIC DNA]</scope>
    <source>
        <strain evidence="3 4">NCTC10138</strain>
    </source>
</reference>
<dbReference type="RefSeq" id="WP_197724323.1">
    <property type="nucleotide sequence ID" value="NZ_LR215048.1"/>
</dbReference>
<dbReference type="Gene3D" id="3.90.79.10">
    <property type="entry name" value="Nucleoside Triphosphate Pyrophosphohydrolase"/>
    <property type="match status" value="1"/>
</dbReference>
<dbReference type="Pfam" id="PF00293">
    <property type="entry name" value="NUDIX"/>
    <property type="match status" value="1"/>
</dbReference>
<dbReference type="PANTHER" id="PTHR43736:SF1">
    <property type="entry name" value="DIHYDRONEOPTERIN TRIPHOSPHATE DIPHOSPHATASE"/>
    <property type="match status" value="1"/>
</dbReference>
<keyword evidence="4" id="KW-1185">Reference proteome</keyword>
<evidence type="ECO:0000259" key="2">
    <source>
        <dbReference type="PROSITE" id="PS51462"/>
    </source>
</evidence>
<dbReference type="InterPro" id="IPR000086">
    <property type="entry name" value="NUDIX_hydrolase_dom"/>
</dbReference>
<dbReference type="Proteomes" id="UP000289841">
    <property type="component" value="Chromosome"/>
</dbReference>
<name>A0A449BC55_HAPAX</name>
<comment type="similarity">
    <text evidence="1">Belongs to the Nudix hydrolase family.</text>
</comment>
<dbReference type="PROSITE" id="PS51462">
    <property type="entry name" value="NUDIX"/>
    <property type="match status" value="1"/>
</dbReference>
<dbReference type="PANTHER" id="PTHR43736">
    <property type="entry name" value="ADP-RIBOSE PYROPHOSPHATASE"/>
    <property type="match status" value="1"/>
</dbReference>
<evidence type="ECO:0000256" key="1">
    <source>
        <dbReference type="ARBA" id="ARBA00005582"/>
    </source>
</evidence>
<accession>A0A449BC55</accession>
<dbReference type="CDD" id="cd03674">
    <property type="entry name" value="NUDIX_Hydrolase"/>
    <property type="match status" value="1"/>
</dbReference>
<proteinExistence type="inferred from homology"/>
<dbReference type="SUPFAM" id="SSF55811">
    <property type="entry name" value="Nudix"/>
    <property type="match status" value="1"/>
</dbReference>
<dbReference type="STRING" id="1278311.GCA_000428705_01554"/>
<evidence type="ECO:0000313" key="4">
    <source>
        <dbReference type="Proteomes" id="UP000289841"/>
    </source>
</evidence>
<dbReference type="KEGG" id="aaxa:NCTC10138_00376"/>
<evidence type="ECO:0000313" key="3">
    <source>
        <dbReference type="EMBL" id="VEU80023.1"/>
    </source>
</evidence>
<protein>
    <submittedName>
        <fullName evidence="3">NUDIX domain</fullName>
    </submittedName>
</protein>
<organism evidence="3 4">
    <name type="scientific">Haploplasma axanthum</name>
    <name type="common">Acholeplasma axanthum</name>
    <dbReference type="NCBI Taxonomy" id="29552"/>
    <lineage>
        <taxon>Bacteria</taxon>
        <taxon>Bacillati</taxon>
        <taxon>Mycoplasmatota</taxon>
        <taxon>Mollicutes</taxon>
        <taxon>Acholeplasmatales</taxon>
        <taxon>Acholeplasmataceae</taxon>
        <taxon>Haploplasma</taxon>
    </lineage>
</organism>
<feature type="domain" description="Nudix hydrolase" evidence="2">
    <location>
        <begin position="40"/>
        <end position="182"/>
    </location>
</feature>